<comment type="caution">
    <text evidence="1">The sequence shown here is derived from an EMBL/GenBank/DDBJ whole genome shotgun (WGS) entry which is preliminary data.</text>
</comment>
<evidence type="ECO:0000313" key="2">
    <source>
        <dbReference type="Proteomes" id="UP000807342"/>
    </source>
</evidence>
<reference evidence="1" key="1">
    <citation type="submission" date="2020-11" db="EMBL/GenBank/DDBJ databases">
        <authorList>
            <consortium name="DOE Joint Genome Institute"/>
            <person name="Ahrendt S."/>
            <person name="Riley R."/>
            <person name="Andreopoulos W."/>
            <person name="Labutti K."/>
            <person name="Pangilinan J."/>
            <person name="Ruiz-Duenas F.J."/>
            <person name="Barrasa J.M."/>
            <person name="Sanchez-Garcia M."/>
            <person name="Camarero S."/>
            <person name="Miyauchi S."/>
            <person name="Serrano A."/>
            <person name="Linde D."/>
            <person name="Babiker R."/>
            <person name="Drula E."/>
            <person name="Ayuso-Fernandez I."/>
            <person name="Pacheco R."/>
            <person name="Padilla G."/>
            <person name="Ferreira P."/>
            <person name="Barriuso J."/>
            <person name="Kellner H."/>
            <person name="Castanera R."/>
            <person name="Alfaro M."/>
            <person name="Ramirez L."/>
            <person name="Pisabarro A.G."/>
            <person name="Kuo A."/>
            <person name="Tritt A."/>
            <person name="Lipzen A."/>
            <person name="He G."/>
            <person name="Yan M."/>
            <person name="Ng V."/>
            <person name="Cullen D."/>
            <person name="Martin F."/>
            <person name="Rosso M.-N."/>
            <person name="Henrissat B."/>
            <person name="Hibbett D."/>
            <person name="Martinez A.T."/>
            <person name="Grigoriev I.V."/>
        </authorList>
    </citation>
    <scope>NUCLEOTIDE SEQUENCE</scope>
    <source>
        <strain evidence="1">MF-IS2</strain>
    </source>
</reference>
<accession>A0A9P6C526</accession>
<evidence type="ECO:0000313" key="1">
    <source>
        <dbReference type="EMBL" id="KAF9449380.1"/>
    </source>
</evidence>
<protein>
    <submittedName>
        <fullName evidence="1">Uncharacterized protein</fullName>
    </submittedName>
</protein>
<dbReference type="Proteomes" id="UP000807342">
    <property type="component" value="Unassembled WGS sequence"/>
</dbReference>
<keyword evidence="2" id="KW-1185">Reference proteome</keyword>
<name>A0A9P6C526_9AGAR</name>
<dbReference type="EMBL" id="MU151132">
    <property type="protein sequence ID" value="KAF9449380.1"/>
    <property type="molecule type" value="Genomic_DNA"/>
</dbReference>
<sequence length="183" mass="21076">MASLRKIKKLSLGIRTTLDLTKFSVFDNMMQLTSLDIRPELLISDLWRTLKHLRIHLQTISFNVLSIGNVFLDYLSSYRGVKELLLSNTERYWAARDHTDIATHFFDVIVKNHAATLEVLEICRHSDTIWGNVQDRLGRLAKPRALKKLKIELSIDEIAAIQDSGTDDDRRLCNLLGSESRVW</sequence>
<organism evidence="1 2">
    <name type="scientific">Macrolepiota fuliginosa MF-IS2</name>
    <dbReference type="NCBI Taxonomy" id="1400762"/>
    <lineage>
        <taxon>Eukaryota</taxon>
        <taxon>Fungi</taxon>
        <taxon>Dikarya</taxon>
        <taxon>Basidiomycota</taxon>
        <taxon>Agaricomycotina</taxon>
        <taxon>Agaricomycetes</taxon>
        <taxon>Agaricomycetidae</taxon>
        <taxon>Agaricales</taxon>
        <taxon>Agaricineae</taxon>
        <taxon>Agaricaceae</taxon>
        <taxon>Macrolepiota</taxon>
    </lineage>
</organism>
<proteinExistence type="predicted"/>
<dbReference type="OrthoDB" id="3541472at2759"/>
<dbReference type="AlphaFoldDB" id="A0A9P6C526"/>
<gene>
    <name evidence="1" type="ORF">P691DRAFT_703285</name>
</gene>